<evidence type="ECO:0000313" key="8">
    <source>
        <dbReference type="Proteomes" id="UP001161247"/>
    </source>
</evidence>
<dbReference type="GO" id="GO:0019748">
    <property type="term" value="P:secondary metabolic process"/>
    <property type="evidence" value="ECO:0007669"/>
    <property type="project" value="TreeGrafter"/>
</dbReference>
<dbReference type="GO" id="GO:0004185">
    <property type="term" value="F:serine-type carboxypeptidase activity"/>
    <property type="evidence" value="ECO:0007669"/>
    <property type="project" value="InterPro"/>
</dbReference>
<keyword evidence="8" id="KW-1185">Reference proteome</keyword>
<proteinExistence type="inferred from homology"/>
<keyword evidence="2" id="KW-0121">Carboxypeptidase</keyword>
<comment type="similarity">
    <text evidence="1">Belongs to the peptidase S10 family.</text>
</comment>
<dbReference type="PRINTS" id="PR00724">
    <property type="entry name" value="CRBOXYPTASEC"/>
</dbReference>
<keyword evidence="3" id="KW-0645">Protease</keyword>
<dbReference type="Proteomes" id="UP001161247">
    <property type="component" value="Chromosome 8"/>
</dbReference>
<dbReference type="Gene3D" id="3.40.50.12670">
    <property type="match status" value="1"/>
</dbReference>
<accession>A0AAV1E5G7</accession>
<evidence type="ECO:0000313" key="7">
    <source>
        <dbReference type="EMBL" id="CAI9115445.1"/>
    </source>
</evidence>
<evidence type="ECO:0000256" key="4">
    <source>
        <dbReference type="ARBA" id="ARBA00022801"/>
    </source>
</evidence>
<dbReference type="Pfam" id="PF00450">
    <property type="entry name" value="Peptidase_S10"/>
    <property type="match status" value="1"/>
</dbReference>
<dbReference type="GO" id="GO:0006508">
    <property type="term" value="P:proteolysis"/>
    <property type="evidence" value="ECO:0007669"/>
    <property type="project" value="UniProtKB-KW"/>
</dbReference>
<feature type="chain" id="PRO_5043393170" evidence="6">
    <location>
        <begin position="29"/>
        <end position="479"/>
    </location>
</feature>
<name>A0AAV1E5G7_OLDCO</name>
<evidence type="ECO:0000256" key="6">
    <source>
        <dbReference type="SAM" id="SignalP"/>
    </source>
</evidence>
<organism evidence="7 8">
    <name type="scientific">Oldenlandia corymbosa var. corymbosa</name>
    <dbReference type="NCBI Taxonomy" id="529605"/>
    <lineage>
        <taxon>Eukaryota</taxon>
        <taxon>Viridiplantae</taxon>
        <taxon>Streptophyta</taxon>
        <taxon>Embryophyta</taxon>
        <taxon>Tracheophyta</taxon>
        <taxon>Spermatophyta</taxon>
        <taxon>Magnoliopsida</taxon>
        <taxon>eudicotyledons</taxon>
        <taxon>Gunneridae</taxon>
        <taxon>Pentapetalae</taxon>
        <taxon>asterids</taxon>
        <taxon>lamiids</taxon>
        <taxon>Gentianales</taxon>
        <taxon>Rubiaceae</taxon>
        <taxon>Rubioideae</taxon>
        <taxon>Spermacoceae</taxon>
        <taxon>Hedyotis-Oldenlandia complex</taxon>
        <taxon>Oldenlandia</taxon>
    </lineage>
</organism>
<dbReference type="GO" id="GO:0016747">
    <property type="term" value="F:acyltransferase activity, transferring groups other than amino-acyl groups"/>
    <property type="evidence" value="ECO:0007669"/>
    <property type="project" value="TreeGrafter"/>
</dbReference>
<dbReference type="InterPro" id="IPR033124">
    <property type="entry name" value="Ser_caboxypep_his_AS"/>
</dbReference>
<evidence type="ECO:0000256" key="2">
    <source>
        <dbReference type="ARBA" id="ARBA00022645"/>
    </source>
</evidence>
<gene>
    <name evidence="7" type="ORF">OLC1_LOCUS21979</name>
</gene>
<keyword evidence="4" id="KW-0378">Hydrolase</keyword>
<dbReference type="PROSITE" id="PS00560">
    <property type="entry name" value="CARBOXYPEPT_SER_HIS"/>
    <property type="match status" value="1"/>
</dbReference>
<evidence type="ECO:0000256" key="3">
    <source>
        <dbReference type="ARBA" id="ARBA00022670"/>
    </source>
</evidence>
<protein>
    <submittedName>
        <fullName evidence="7">OLC1v1016347C1</fullName>
    </submittedName>
</protein>
<keyword evidence="5" id="KW-0325">Glycoprotein</keyword>
<dbReference type="EMBL" id="OX459125">
    <property type="protein sequence ID" value="CAI9115445.1"/>
    <property type="molecule type" value="Genomic_DNA"/>
</dbReference>
<dbReference type="Gene3D" id="3.40.50.1820">
    <property type="entry name" value="alpha/beta hydrolase"/>
    <property type="match status" value="1"/>
</dbReference>
<sequence>MAKRKLNLVPSSFTKLFVLLLSLEFAMAGTTIKFLPGFQGPLPFEFETGYIGVGESEEVQLFYYFVKSESNPKLDPLILWMTGGPGCSSFTALAYEFGPIMFEDVEESGRLPRLVLNPNSWTEVASFIFLDTPAGTGFSYATNPEALKSNTMSACNEVHEFIRKFLIQHPEFISNPFYVGGDSFSGLIVPIVTELISKGNENGAQPPIDLKGYLLGNPVTVPTDNNYQVPFVHGMGILSDELYESLKTNCKENYQDIDPSNLQCADDLKAFYPLLRHLSIANILEPSCPSPMSKDMNSDGSLEKGFLELKRPKKMWCRDEGYYFSHTWSNADAVRDALQIRKVLSMPFTTTVRDCVPYHANLSKKGYRSLIYRFEVDSIFLTVNSTSVFGDHDLIVPFLATEAWIKSLNYPIIDDWRQWCVEVQVAGYTRKYAHQMTYATVKARRLLMVLTLGGGHTAPEYRPVECKAMFKRWISIDAL</sequence>
<dbReference type="PANTHER" id="PTHR11802:SF29">
    <property type="entry name" value="SERINE CARBOXYPEPTIDASE-LIKE 19"/>
    <property type="match status" value="1"/>
</dbReference>
<dbReference type="InterPro" id="IPR001563">
    <property type="entry name" value="Peptidase_S10"/>
</dbReference>
<dbReference type="InterPro" id="IPR029058">
    <property type="entry name" value="AB_hydrolase_fold"/>
</dbReference>
<evidence type="ECO:0000256" key="1">
    <source>
        <dbReference type="ARBA" id="ARBA00009431"/>
    </source>
</evidence>
<feature type="signal peptide" evidence="6">
    <location>
        <begin position="1"/>
        <end position="28"/>
    </location>
</feature>
<dbReference type="AlphaFoldDB" id="A0AAV1E5G7"/>
<keyword evidence="6" id="KW-0732">Signal</keyword>
<dbReference type="FunFam" id="3.40.50.1820:FF:000072">
    <property type="entry name" value="Serine carboxypeptidase-like 19"/>
    <property type="match status" value="1"/>
</dbReference>
<reference evidence="7" key="1">
    <citation type="submission" date="2023-03" db="EMBL/GenBank/DDBJ databases">
        <authorList>
            <person name="Julca I."/>
        </authorList>
    </citation>
    <scope>NUCLEOTIDE SEQUENCE</scope>
</reference>
<dbReference type="PANTHER" id="PTHR11802">
    <property type="entry name" value="SERINE PROTEASE FAMILY S10 SERINE CARBOXYPEPTIDASE"/>
    <property type="match status" value="1"/>
</dbReference>
<dbReference type="SUPFAM" id="SSF53474">
    <property type="entry name" value="alpha/beta-Hydrolases"/>
    <property type="match status" value="1"/>
</dbReference>
<evidence type="ECO:0000256" key="5">
    <source>
        <dbReference type="ARBA" id="ARBA00023180"/>
    </source>
</evidence>